<dbReference type="KEGG" id="aoe:Clos_2373"/>
<dbReference type="EMBL" id="CP000853">
    <property type="protein sequence ID" value="ABW19905.1"/>
    <property type="molecule type" value="Genomic_DNA"/>
</dbReference>
<dbReference type="EC" id="3.2.1.52" evidence="3"/>
<dbReference type="eggNOG" id="COG1472">
    <property type="taxonomic scope" value="Bacteria"/>
</dbReference>
<dbReference type="InterPro" id="IPR036962">
    <property type="entry name" value="Glyco_hydro_3_N_sf"/>
</dbReference>
<sequence>MIKKIISLMLVISIIFMVACSKEKNGEVEEGNSQEEHMIVDKEEDDQEVEEKPVDEIQLKINKMSLEEKIGQLLLVGIDGYDMNDPTADLIQNYRVGGVILYGRNVKGTKQLLDLTNALKTSNTANNIPLFISVDEEGGAVSRSPKEVKKLPTARAIGKTEDVDLAYEVGNLLGAMVKSFGYNMNFAPVLDIDSNPANPVIEKRSFGKTPDIVSKMGIAEMKGMASEGVIPVVKHFPGHGDTSVDSHIGLPIIHHELERIMDFEAAPFKSAIEEGAEVVMVAHILLKKIDAEKPASMSKVIITDILRENLGFGGVVITDDMTMGAISKNYDMAAAVVSAINAGADIILVGHQYENAIAAFNGIKKGIEEGRIKMDRLDESVHRILSLKNKYNIKNTLVESMDVQKINDRIDKVMDKIN</sequence>
<dbReference type="NCBIfam" id="NF003740">
    <property type="entry name" value="PRK05337.1"/>
    <property type="match status" value="1"/>
</dbReference>
<dbReference type="STRING" id="350688.Clos_2373"/>
<feature type="domain" description="Glycoside hydrolase family 3 N-terminal" evidence="7">
    <location>
        <begin position="66"/>
        <end position="387"/>
    </location>
</feature>
<organism evidence="8 9">
    <name type="scientific">Alkaliphilus oremlandii (strain OhILAs)</name>
    <name type="common">Clostridium oremlandii (strain OhILAs)</name>
    <dbReference type="NCBI Taxonomy" id="350688"/>
    <lineage>
        <taxon>Bacteria</taxon>
        <taxon>Bacillati</taxon>
        <taxon>Bacillota</taxon>
        <taxon>Clostridia</taxon>
        <taxon>Peptostreptococcales</taxon>
        <taxon>Natronincolaceae</taxon>
        <taxon>Alkaliphilus</taxon>
    </lineage>
</organism>
<dbReference type="Proteomes" id="UP000000269">
    <property type="component" value="Chromosome"/>
</dbReference>
<evidence type="ECO:0000256" key="5">
    <source>
        <dbReference type="ARBA" id="ARBA00023295"/>
    </source>
</evidence>
<dbReference type="PRINTS" id="PR00133">
    <property type="entry name" value="GLHYDRLASE3"/>
</dbReference>
<evidence type="ECO:0000256" key="6">
    <source>
        <dbReference type="SAM" id="MobiDB-lite"/>
    </source>
</evidence>
<dbReference type="PANTHER" id="PTHR30480">
    <property type="entry name" value="BETA-HEXOSAMINIDASE-RELATED"/>
    <property type="match status" value="1"/>
</dbReference>
<keyword evidence="9" id="KW-1185">Reference proteome</keyword>
<gene>
    <name evidence="8" type="ordered locus">Clos_2373</name>
</gene>
<proteinExistence type="inferred from homology"/>
<evidence type="ECO:0000259" key="7">
    <source>
        <dbReference type="Pfam" id="PF00933"/>
    </source>
</evidence>
<evidence type="ECO:0000256" key="2">
    <source>
        <dbReference type="ARBA" id="ARBA00005336"/>
    </source>
</evidence>
<dbReference type="GO" id="GO:0004563">
    <property type="term" value="F:beta-N-acetylhexosaminidase activity"/>
    <property type="evidence" value="ECO:0007669"/>
    <property type="project" value="UniProtKB-EC"/>
</dbReference>
<dbReference type="Pfam" id="PF00933">
    <property type="entry name" value="Glyco_hydro_3"/>
    <property type="match status" value="1"/>
</dbReference>
<evidence type="ECO:0000313" key="9">
    <source>
        <dbReference type="Proteomes" id="UP000000269"/>
    </source>
</evidence>
<dbReference type="GO" id="GO:0009254">
    <property type="term" value="P:peptidoglycan turnover"/>
    <property type="evidence" value="ECO:0007669"/>
    <property type="project" value="TreeGrafter"/>
</dbReference>
<dbReference type="AlphaFoldDB" id="A8MJC3"/>
<protein>
    <recommendedName>
        <fullName evidence="3">beta-N-acetylhexosaminidase</fullName>
        <ecNumber evidence="3">3.2.1.52</ecNumber>
    </recommendedName>
</protein>
<dbReference type="RefSeq" id="WP_012160212.1">
    <property type="nucleotide sequence ID" value="NC_009922.1"/>
</dbReference>
<evidence type="ECO:0000256" key="1">
    <source>
        <dbReference type="ARBA" id="ARBA00001231"/>
    </source>
</evidence>
<evidence type="ECO:0000256" key="4">
    <source>
        <dbReference type="ARBA" id="ARBA00022801"/>
    </source>
</evidence>
<name>A8MJC3_ALKOO</name>
<dbReference type="InterPro" id="IPR050226">
    <property type="entry name" value="NagZ_Beta-hexosaminidase"/>
</dbReference>
<dbReference type="PANTHER" id="PTHR30480:SF13">
    <property type="entry name" value="BETA-HEXOSAMINIDASE"/>
    <property type="match status" value="1"/>
</dbReference>
<dbReference type="InterPro" id="IPR001764">
    <property type="entry name" value="Glyco_hydro_3_N"/>
</dbReference>
<feature type="region of interest" description="Disordered" evidence="6">
    <location>
        <begin position="26"/>
        <end position="50"/>
    </location>
</feature>
<accession>A8MJC3</accession>
<evidence type="ECO:0000313" key="8">
    <source>
        <dbReference type="EMBL" id="ABW19905.1"/>
    </source>
</evidence>
<dbReference type="SUPFAM" id="SSF51445">
    <property type="entry name" value="(Trans)glycosidases"/>
    <property type="match status" value="1"/>
</dbReference>
<dbReference type="CAZy" id="GH3">
    <property type="family name" value="Glycoside Hydrolase Family 3"/>
</dbReference>
<reference evidence="9" key="1">
    <citation type="submission" date="2007-10" db="EMBL/GenBank/DDBJ databases">
        <title>Complete genome of Alkaliphilus oremlandii OhILAs.</title>
        <authorList>
            <person name="Copeland A."/>
            <person name="Lucas S."/>
            <person name="Lapidus A."/>
            <person name="Barry K."/>
            <person name="Detter J.C."/>
            <person name="Glavina del Rio T."/>
            <person name="Hammon N."/>
            <person name="Israni S."/>
            <person name="Dalin E."/>
            <person name="Tice H."/>
            <person name="Pitluck S."/>
            <person name="Chain P."/>
            <person name="Malfatti S."/>
            <person name="Shin M."/>
            <person name="Vergez L."/>
            <person name="Schmutz J."/>
            <person name="Larimer F."/>
            <person name="Land M."/>
            <person name="Hauser L."/>
            <person name="Kyrpides N."/>
            <person name="Mikhailova N."/>
            <person name="Stolz J.F."/>
            <person name="Dawson A."/>
            <person name="Fisher E."/>
            <person name="Crable B."/>
            <person name="Perera E."/>
            <person name="Lisak J."/>
            <person name="Ranganathan M."/>
            <person name="Basu P."/>
            <person name="Richardson P."/>
        </authorList>
    </citation>
    <scope>NUCLEOTIDE SEQUENCE [LARGE SCALE GENOMIC DNA]</scope>
    <source>
        <strain evidence="9">OhILAs</strain>
    </source>
</reference>
<keyword evidence="4 8" id="KW-0378">Hydrolase</keyword>
<dbReference type="Gene3D" id="3.20.20.300">
    <property type="entry name" value="Glycoside hydrolase, family 3, N-terminal domain"/>
    <property type="match status" value="1"/>
</dbReference>
<evidence type="ECO:0000256" key="3">
    <source>
        <dbReference type="ARBA" id="ARBA00012663"/>
    </source>
</evidence>
<dbReference type="PROSITE" id="PS51257">
    <property type="entry name" value="PROKAR_LIPOPROTEIN"/>
    <property type="match status" value="1"/>
</dbReference>
<comment type="catalytic activity">
    <reaction evidence="1">
        <text>Hydrolysis of terminal non-reducing N-acetyl-D-hexosamine residues in N-acetyl-beta-D-hexosaminides.</text>
        <dbReference type="EC" id="3.2.1.52"/>
    </reaction>
</comment>
<comment type="similarity">
    <text evidence="2">Belongs to the glycosyl hydrolase 3 family.</text>
</comment>
<keyword evidence="5" id="KW-0326">Glycosidase</keyword>
<dbReference type="OrthoDB" id="9805821at2"/>
<dbReference type="InterPro" id="IPR017853">
    <property type="entry name" value="GH"/>
</dbReference>
<dbReference type="GO" id="GO:0005975">
    <property type="term" value="P:carbohydrate metabolic process"/>
    <property type="evidence" value="ECO:0007669"/>
    <property type="project" value="InterPro"/>
</dbReference>
<dbReference type="HOGENOM" id="CLU_008392_0_3_9"/>